<proteinExistence type="predicted"/>
<reference evidence="2 3" key="1">
    <citation type="submission" date="2018-03" db="EMBL/GenBank/DDBJ databases">
        <title>Genomic Encyclopedia of Archaeal and Bacterial Type Strains, Phase II (KMG-II): from individual species to whole genera.</title>
        <authorList>
            <person name="Goeker M."/>
        </authorList>
    </citation>
    <scope>NUCLEOTIDE SEQUENCE [LARGE SCALE GENOMIC DNA]</scope>
    <source>
        <strain evidence="2 3">DSM 45601</strain>
    </source>
</reference>
<accession>A0A2T0Q5L1</accession>
<protein>
    <submittedName>
        <fullName evidence="2">Uncharacterized protein</fullName>
    </submittedName>
</protein>
<evidence type="ECO:0000256" key="1">
    <source>
        <dbReference type="SAM" id="MobiDB-lite"/>
    </source>
</evidence>
<evidence type="ECO:0000313" key="2">
    <source>
        <dbReference type="EMBL" id="PRX99074.1"/>
    </source>
</evidence>
<feature type="region of interest" description="Disordered" evidence="1">
    <location>
        <begin position="1"/>
        <end position="26"/>
    </location>
</feature>
<comment type="caution">
    <text evidence="2">The sequence shown here is derived from an EMBL/GenBank/DDBJ whole genome shotgun (WGS) entry which is preliminary data.</text>
</comment>
<gene>
    <name evidence="2" type="ORF">CLV72_104654</name>
</gene>
<name>A0A2T0Q5L1_9ACTN</name>
<sequence length="85" mass="8876">MDLNGRPAQTGGMATVQPDPMPTPRPGACARCGWPEDQPFEVVSRHSTSTGTLVYTRCACGRLQVRRLGGAWPAPIACGAPPADG</sequence>
<evidence type="ECO:0000313" key="3">
    <source>
        <dbReference type="Proteomes" id="UP000237846"/>
    </source>
</evidence>
<dbReference type="Proteomes" id="UP000237846">
    <property type="component" value="Unassembled WGS sequence"/>
</dbReference>
<keyword evidence="3" id="KW-1185">Reference proteome</keyword>
<dbReference type="EMBL" id="PVZC01000004">
    <property type="protein sequence ID" value="PRX99074.1"/>
    <property type="molecule type" value="Genomic_DNA"/>
</dbReference>
<organism evidence="2 3">
    <name type="scientific">Allonocardiopsis opalescens</name>
    <dbReference type="NCBI Taxonomy" id="1144618"/>
    <lineage>
        <taxon>Bacteria</taxon>
        <taxon>Bacillati</taxon>
        <taxon>Actinomycetota</taxon>
        <taxon>Actinomycetes</taxon>
        <taxon>Streptosporangiales</taxon>
        <taxon>Allonocardiopsis</taxon>
    </lineage>
</organism>
<dbReference type="AlphaFoldDB" id="A0A2T0Q5L1"/>